<reference evidence="1 2" key="1">
    <citation type="journal article" date="2003" name="Proc. Natl. Acad. Sci. U.S.A.">
        <title>Complete genome sequence of the marine planctomycete Pirellula sp. strain 1.</title>
        <authorList>
            <person name="Gloeckner F.O."/>
            <person name="Kube M."/>
            <person name="Bauer M."/>
            <person name="Teeling H."/>
            <person name="Lombardot T."/>
            <person name="Ludwig W."/>
            <person name="Gade D."/>
            <person name="Beck A."/>
            <person name="Borzym K."/>
            <person name="Heitmann K."/>
            <person name="Rabus R."/>
            <person name="Schlesner H."/>
            <person name="Amann R."/>
            <person name="Reinhardt R."/>
        </authorList>
    </citation>
    <scope>NUCLEOTIDE SEQUENCE [LARGE SCALE GENOMIC DNA]</scope>
    <source>
        <strain evidence="2">DSM 10527 / NCIMB 13988 / SH1</strain>
    </source>
</reference>
<protein>
    <submittedName>
        <fullName evidence="1">Uncharacterized protein</fullName>
    </submittedName>
</protein>
<dbReference type="HOGENOM" id="CLU_3188290_0_0_0"/>
<dbReference type="EnsemblBacteria" id="CAD75525">
    <property type="protein sequence ID" value="CAD75525"/>
    <property type="gene ID" value="RB7712"/>
</dbReference>
<proteinExistence type="predicted"/>
<gene>
    <name evidence="1" type="ordered locus">RB7712</name>
</gene>
<dbReference type="InParanoid" id="Q7UN94"/>
<evidence type="ECO:0000313" key="2">
    <source>
        <dbReference type="Proteomes" id="UP000001025"/>
    </source>
</evidence>
<dbReference type="KEGG" id="rba:RB7712"/>
<organism evidence="1 2">
    <name type="scientific">Rhodopirellula baltica (strain DSM 10527 / NCIMB 13988 / SH1)</name>
    <dbReference type="NCBI Taxonomy" id="243090"/>
    <lineage>
        <taxon>Bacteria</taxon>
        <taxon>Pseudomonadati</taxon>
        <taxon>Planctomycetota</taxon>
        <taxon>Planctomycetia</taxon>
        <taxon>Pirellulales</taxon>
        <taxon>Pirellulaceae</taxon>
        <taxon>Rhodopirellula</taxon>
    </lineage>
</organism>
<dbReference type="Proteomes" id="UP000001025">
    <property type="component" value="Chromosome"/>
</dbReference>
<keyword evidence="2" id="KW-1185">Reference proteome</keyword>
<sequence length="46" mass="5322">MELTEPVRTAQFCSSKPCDTELNSRLVSAERRVLLFFVARYFLLAL</sequence>
<name>Q7UN94_RHOBA</name>
<dbReference type="STRING" id="243090.RB7712"/>
<evidence type="ECO:0000313" key="1">
    <source>
        <dbReference type="EMBL" id="CAD75525.1"/>
    </source>
</evidence>
<dbReference type="EMBL" id="BX294146">
    <property type="protein sequence ID" value="CAD75525.1"/>
    <property type="molecule type" value="Genomic_DNA"/>
</dbReference>
<accession>Q7UN94</accession>
<dbReference type="AlphaFoldDB" id="Q7UN94"/>